<dbReference type="GO" id="GO:0035658">
    <property type="term" value="C:Mon1-Ccz1 complex"/>
    <property type="evidence" value="ECO:0007669"/>
    <property type="project" value="InterPro"/>
</dbReference>
<feature type="compositionally biased region" description="Polar residues" evidence="2">
    <location>
        <begin position="386"/>
        <end position="403"/>
    </location>
</feature>
<sequence length="603" mass="66494">MPQKSASPGPSRILPANLSHFVIFNPTIKADLPKSDDKDNDDDLREAAQILFYTSREAGGVSRDKMLRQVGLAKGLMGFGNMITESSSKYTSIHGNRSRMIIYEPEPNFFIYICITLSHIDNEKKDSVSGSQGISDEMLVDGLAKGYEDFRLLHGPLSSQTIPSATLSSTLDKYFTRFAFQFESTYLGSPTLSDWIHGYPASNISENMFEEYKVNLDGSLFIIGPKGPLYTDDTIHDQSLIGYLHDLVKLTLPPPPQVSNQLTSSTIKDKHSLGFGLNLELGRKSPHIATQNQSIRKSSWTNLGGWVPDLTRTATPPPSTKKIESPKPLKSILTDEGKTSNAKWNLGLGGITDAMGNMGNVLGLGKSSTPEMGQGDKQVQKDHSSPRPSRSNDITTQTTSAADNHIAYTSEQPSDVISELEAAAEPDEDIEWEGKYFWVKSKGSESYEKRRACWVIRNNILISIVLPANATPPWSLPTTKETTALFAKLTDNLNKADVHHHRSVSPNPTLAVIGKTQTAKKGNFNEIDAQSDQSLIHLKSNLEQDHYVHEIMAKTSSITSRFLIAKKDDMGELYMKINSDDASLTDADHAVRSFTKLNHIAIP</sequence>
<evidence type="ECO:0000313" key="5">
    <source>
        <dbReference type="Proteomes" id="UP001355207"/>
    </source>
</evidence>
<accession>A0AAX4JWV6</accession>
<dbReference type="EMBL" id="CP144102">
    <property type="protein sequence ID" value="WWC89030.1"/>
    <property type="molecule type" value="Genomic_DNA"/>
</dbReference>
<dbReference type="Proteomes" id="UP001355207">
    <property type="component" value="Chromosome 5"/>
</dbReference>
<reference evidence="4 5" key="1">
    <citation type="submission" date="2024-01" db="EMBL/GenBank/DDBJ databases">
        <title>Comparative genomics of Cryptococcus and Kwoniella reveals pathogenesis evolution and contrasting modes of karyotype evolution via chromosome fusion or intercentromeric recombination.</title>
        <authorList>
            <person name="Coelho M.A."/>
            <person name="David-Palma M."/>
            <person name="Shea T."/>
            <person name="Bowers K."/>
            <person name="McGinley-Smith S."/>
            <person name="Mohammad A.W."/>
            <person name="Gnirke A."/>
            <person name="Yurkov A.M."/>
            <person name="Nowrousian M."/>
            <person name="Sun S."/>
            <person name="Cuomo C.A."/>
            <person name="Heitman J."/>
        </authorList>
    </citation>
    <scope>NUCLEOTIDE SEQUENCE [LARGE SCALE GENOMIC DNA]</scope>
    <source>
        <strain evidence="4 5">CBS 6074</strain>
    </source>
</reference>
<evidence type="ECO:0000259" key="3">
    <source>
        <dbReference type="Pfam" id="PF19031"/>
    </source>
</evidence>
<protein>
    <recommendedName>
        <fullName evidence="3">CCZ1/INTU/HSP4 first Longin domain-containing protein</fullName>
    </recommendedName>
</protein>
<dbReference type="PANTHER" id="PTHR13056:SF0">
    <property type="entry name" value="VACUOLAR FUSION PROTEIN CCZ1 HOMOLOG-RELATED"/>
    <property type="match status" value="1"/>
</dbReference>
<evidence type="ECO:0000256" key="2">
    <source>
        <dbReference type="SAM" id="MobiDB-lite"/>
    </source>
</evidence>
<dbReference type="InterPro" id="IPR013176">
    <property type="entry name" value="Ccz1"/>
</dbReference>
<name>A0AAX4JWV6_9TREE</name>
<dbReference type="Pfam" id="PF19031">
    <property type="entry name" value="Intu_longin_1"/>
    <property type="match status" value="1"/>
</dbReference>
<evidence type="ECO:0000256" key="1">
    <source>
        <dbReference type="ARBA" id="ARBA00005352"/>
    </source>
</evidence>
<proteinExistence type="inferred from homology"/>
<dbReference type="PANTHER" id="PTHR13056">
    <property type="entry name" value="VACUOLAR FUSION PROTEIN CCZ1 HOMOLOG-RELATED"/>
    <property type="match status" value="1"/>
</dbReference>
<feature type="region of interest" description="Disordered" evidence="2">
    <location>
        <begin position="361"/>
        <end position="403"/>
    </location>
</feature>
<dbReference type="GeneID" id="91094618"/>
<comment type="similarity">
    <text evidence="1">Belongs to the CCZ1 family.</text>
</comment>
<dbReference type="AlphaFoldDB" id="A0AAX4JWV6"/>
<dbReference type="RefSeq" id="XP_066075793.1">
    <property type="nucleotide sequence ID" value="XM_066219696.1"/>
</dbReference>
<feature type="domain" description="CCZ1/INTU/HSP4 first Longin" evidence="3">
    <location>
        <begin position="44"/>
        <end position="155"/>
    </location>
</feature>
<keyword evidence="5" id="KW-1185">Reference proteome</keyword>
<dbReference type="GO" id="GO:0016192">
    <property type="term" value="P:vesicle-mediated transport"/>
    <property type="evidence" value="ECO:0007669"/>
    <property type="project" value="InterPro"/>
</dbReference>
<dbReference type="InterPro" id="IPR043987">
    <property type="entry name" value="CCZ1/INTU/HSP4_longin_1"/>
</dbReference>
<gene>
    <name evidence="4" type="ORF">L201_003948</name>
</gene>
<evidence type="ECO:0000313" key="4">
    <source>
        <dbReference type="EMBL" id="WWC89030.1"/>
    </source>
</evidence>
<organism evidence="4 5">
    <name type="scientific">Kwoniella dendrophila CBS 6074</name>
    <dbReference type="NCBI Taxonomy" id="1295534"/>
    <lineage>
        <taxon>Eukaryota</taxon>
        <taxon>Fungi</taxon>
        <taxon>Dikarya</taxon>
        <taxon>Basidiomycota</taxon>
        <taxon>Agaricomycotina</taxon>
        <taxon>Tremellomycetes</taxon>
        <taxon>Tremellales</taxon>
        <taxon>Cryptococcaceae</taxon>
        <taxon>Kwoniella</taxon>
    </lineage>
</organism>